<sequence length="559" mass="59428">MIRILASWVVFATLSLAATKVDLGYSVYQGVSNSTTGLTTFFGVRYAAPPIGQLRWQAPQAPAVNRSTVIIASTFSPICPNSPLSLGPFGSAGQILGDEDCLFLNVYAPTNAANLPVLVYIHGGGYGAGNGQQDLTSIINGNGNSFIAVAIQYRLGAFGFLSSAEVKSNGVLNAGILDQNFALQWVQKYISRFGGNPDRVTISGESAGAGSVMLHDIALGGTLGTSLFINSITASPYTPEQYGYSDSVPTKLYNQFVDAAGCSVTPKTSSIHSTFACLVAQNTTTLQLASFNVTGSAPYGTWGFAPVTDGTYIQQRPSQALLQKKVNGLRELSGNNANEGNIFVIAGITTQSALAAWVNQTFFMLSSTEQSTLLNYYSFIASPQEAAYEIYGDATLVCPSYWLAEAYSAEGLLEGYKYQYSVPLADHSTDTFAYFGPPAPNQGPDFVKAFQTIWGNFITANNPSISNTIANGASSPSPNSPNPISHWPLYSKASPNMINLNETGGTPANVTLPFGGPPVLENVEPGLLNNITLLNAYTFENNRGARCDYWRSISADVPE</sequence>
<evidence type="ECO:0000256" key="1">
    <source>
        <dbReference type="ARBA" id="ARBA00005964"/>
    </source>
</evidence>
<organism evidence="5 6">
    <name type="scientific">Hyaloscypha variabilis (strain UAMH 11265 / GT02V1 / F)</name>
    <name type="common">Meliniomyces variabilis</name>
    <dbReference type="NCBI Taxonomy" id="1149755"/>
    <lineage>
        <taxon>Eukaryota</taxon>
        <taxon>Fungi</taxon>
        <taxon>Dikarya</taxon>
        <taxon>Ascomycota</taxon>
        <taxon>Pezizomycotina</taxon>
        <taxon>Leotiomycetes</taxon>
        <taxon>Helotiales</taxon>
        <taxon>Hyaloscyphaceae</taxon>
        <taxon>Hyaloscypha</taxon>
        <taxon>Hyaloscypha variabilis</taxon>
    </lineage>
</organism>
<gene>
    <name evidence="5" type="ORF">L207DRAFT_450281</name>
</gene>
<evidence type="ECO:0000313" key="6">
    <source>
        <dbReference type="Proteomes" id="UP000235786"/>
    </source>
</evidence>
<dbReference type="InterPro" id="IPR002018">
    <property type="entry name" value="CarbesteraseB"/>
</dbReference>
<protein>
    <recommendedName>
        <fullName evidence="3">Carboxylic ester hydrolase</fullName>
        <ecNumber evidence="3">3.1.1.-</ecNumber>
    </recommendedName>
</protein>
<evidence type="ECO:0000256" key="2">
    <source>
        <dbReference type="ARBA" id="ARBA00022801"/>
    </source>
</evidence>
<reference evidence="5 6" key="1">
    <citation type="submission" date="2016-04" db="EMBL/GenBank/DDBJ databases">
        <title>A degradative enzymes factory behind the ericoid mycorrhizal symbiosis.</title>
        <authorList>
            <consortium name="DOE Joint Genome Institute"/>
            <person name="Martino E."/>
            <person name="Morin E."/>
            <person name="Grelet G."/>
            <person name="Kuo A."/>
            <person name="Kohler A."/>
            <person name="Daghino S."/>
            <person name="Barry K."/>
            <person name="Choi C."/>
            <person name="Cichocki N."/>
            <person name="Clum A."/>
            <person name="Copeland A."/>
            <person name="Hainaut M."/>
            <person name="Haridas S."/>
            <person name="Labutti K."/>
            <person name="Lindquist E."/>
            <person name="Lipzen A."/>
            <person name="Khouja H.-R."/>
            <person name="Murat C."/>
            <person name="Ohm R."/>
            <person name="Olson A."/>
            <person name="Spatafora J."/>
            <person name="Veneault-Fourrey C."/>
            <person name="Henrissat B."/>
            <person name="Grigoriev I."/>
            <person name="Martin F."/>
            <person name="Perotto S."/>
        </authorList>
    </citation>
    <scope>NUCLEOTIDE SEQUENCE [LARGE SCALE GENOMIC DNA]</scope>
    <source>
        <strain evidence="5 6">F</strain>
    </source>
</reference>
<dbReference type="EC" id="3.1.1.-" evidence="3"/>
<proteinExistence type="inferred from homology"/>
<dbReference type="InterPro" id="IPR029058">
    <property type="entry name" value="AB_hydrolase_fold"/>
</dbReference>
<accession>A0A2J6S5N0</accession>
<keyword evidence="2 3" id="KW-0378">Hydrolase</keyword>
<evidence type="ECO:0000259" key="4">
    <source>
        <dbReference type="Pfam" id="PF00135"/>
    </source>
</evidence>
<feature type="signal peptide" evidence="3">
    <location>
        <begin position="1"/>
        <end position="17"/>
    </location>
</feature>
<dbReference type="PROSITE" id="PS00122">
    <property type="entry name" value="CARBOXYLESTERASE_B_1"/>
    <property type="match status" value="1"/>
</dbReference>
<dbReference type="Pfam" id="PF00135">
    <property type="entry name" value="COesterase"/>
    <property type="match status" value="1"/>
</dbReference>
<dbReference type="PANTHER" id="PTHR11559">
    <property type="entry name" value="CARBOXYLESTERASE"/>
    <property type="match status" value="1"/>
</dbReference>
<dbReference type="EMBL" id="KZ613939">
    <property type="protein sequence ID" value="PMD46061.1"/>
    <property type="molecule type" value="Genomic_DNA"/>
</dbReference>
<dbReference type="Gene3D" id="3.40.50.1820">
    <property type="entry name" value="alpha/beta hydrolase"/>
    <property type="match status" value="1"/>
</dbReference>
<evidence type="ECO:0000256" key="3">
    <source>
        <dbReference type="RuleBase" id="RU361235"/>
    </source>
</evidence>
<dbReference type="STRING" id="1149755.A0A2J6S5N0"/>
<name>A0A2J6S5N0_HYAVF</name>
<dbReference type="GO" id="GO:0016787">
    <property type="term" value="F:hydrolase activity"/>
    <property type="evidence" value="ECO:0007669"/>
    <property type="project" value="UniProtKB-KW"/>
</dbReference>
<dbReference type="PROSITE" id="PS00941">
    <property type="entry name" value="CARBOXYLESTERASE_B_2"/>
    <property type="match status" value="1"/>
</dbReference>
<keyword evidence="6" id="KW-1185">Reference proteome</keyword>
<keyword evidence="3" id="KW-0732">Signal</keyword>
<feature type="domain" description="Carboxylesterase type B" evidence="4">
    <location>
        <begin position="32"/>
        <end position="503"/>
    </location>
</feature>
<dbReference type="InterPro" id="IPR050309">
    <property type="entry name" value="Type-B_Carboxylest/Lipase"/>
</dbReference>
<comment type="similarity">
    <text evidence="1 3">Belongs to the type-B carboxylesterase/lipase family.</text>
</comment>
<dbReference type="InterPro" id="IPR019819">
    <property type="entry name" value="Carboxylesterase_B_CS"/>
</dbReference>
<dbReference type="AlphaFoldDB" id="A0A2J6S5N0"/>
<dbReference type="Proteomes" id="UP000235786">
    <property type="component" value="Unassembled WGS sequence"/>
</dbReference>
<evidence type="ECO:0000313" key="5">
    <source>
        <dbReference type="EMBL" id="PMD46061.1"/>
    </source>
</evidence>
<dbReference type="SUPFAM" id="SSF53474">
    <property type="entry name" value="alpha/beta-Hydrolases"/>
    <property type="match status" value="1"/>
</dbReference>
<dbReference type="OrthoDB" id="408631at2759"/>
<dbReference type="InterPro" id="IPR019826">
    <property type="entry name" value="Carboxylesterase_B_AS"/>
</dbReference>
<feature type="chain" id="PRO_5014210632" description="Carboxylic ester hydrolase" evidence="3">
    <location>
        <begin position="18"/>
        <end position="559"/>
    </location>
</feature>